<dbReference type="Proteomes" id="UP001163105">
    <property type="component" value="Unassembled WGS sequence"/>
</dbReference>
<protein>
    <submittedName>
        <fullName evidence="2">Life-span regulatory factor domain-containing protein</fullName>
    </submittedName>
</protein>
<reference evidence="2" key="1">
    <citation type="submission" date="2023-01" db="EMBL/GenBank/DDBJ databases">
        <title>The growth and conidiation of Purpureocillium lavendulum are regulated by nitrogen source and histone H3K14 acetylation.</title>
        <authorList>
            <person name="Tang P."/>
            <person name="Han J."/>
            <person name="Zhang C."/>
            <person name="Tang P."/>
            <person name="Qi F."/>
            <person name="Zhang K."/>
            <person name="Liang L."/>
        </authorList>
    </citation>
    <scope>NUCLEOTIDE SEQUENCE</scope>
    <source>
        <strain evidence="2">YMF1.00683</strain>
    </source>
</reference>
<evidence type="ECO:0000313" key="2">
    <source>
        <dbReference type="EMBL" id="KAJ6446459.1"/>
    </source>
</evidence>
<organism evidence="2 3">
    <name type="scientific">Purpureocillium lavendulum</name>
    <dbReference type="NCBI Taxonomy" id="1247861"/>
    <lineage>
        <taxon>Eukaryota</taxon>
        <taxon>Fungi</taxon>
        <taxon>Dikarya</taxon>
        <taxon>Ascomycota</taxon>
        <taxon>Pezizomycotina</taxon>
        <taxon>Sordariomycetes</taxon>
        <taxon>Hypocreomycetidae</taxon>
        <taxon>Hypocreales</taxon>
        <taxon>Ophiocordycipitaceae</taxon>
        <taxon>Purpureocillium</taxon>
    </lineage>
</organism>
<feature type="region of interest" description="Disordered" evidence="1">
    <location>
        <begin position="1"/>
        <end position="62"/>
    </location>
</feature>
<feature type="region of interest" description="Disordered" evidence="1">
    <location>
        <begin position="156"/>
        <end position="192"/>
    </location>
</feature>
<keyword evidence="3" id="KW-1185">Reference proteome</keyword>
<dbReference type="EMBL" id="JAQHRD010000001">
    <property type="protein sequence ID" value="KAJ6446459.1"/>
    <property type="molecule type" value="Genomic_DNA"/>
</dbReference>
<proteinExistence type="predicted"/>
<accession>A0AB34G4Q0</accession>
<feature type="compositionally biased region" description="Basic residues" evidence="1">
    <location>
        <begin position="28"/>
        <end position="39"/>
    </location>
</feature>
<feature type="compositionally biased region" description="Basic and acidic residues" evidence="1">
    <location>
        <begin position="49"/>
        <end position="60"/>
    </location>
</feature>
<dbReference type="AlphaFoldDB" id="A0AB34G4Q0"/>
<comment type="caution">
    <text evidence="2">The sequence shown here is derived from an EMBL/GenBank/DDBJ whole genome shotgun (WGS) entry which is preliminary data.</text>
</comment>
<evidence type="ECO:0000313" key="3">
    <source>
        <dbReference type="Proteomes" id="UP001163105"/>
    </source>
</evidence>
<dbReference type="InterPro" id="IPR024368">
    <property type="entry name" value="Ecl1/2/3"/>
</dbReference>
<dbReference type="Pfam" id="PF12855">
    <property type="entry name" value="Ecl1"/>
    <property type="match status" value="2"/>
</dbReference>
<gene>
    <name evidence="2" type="ORF">O9K51_01232</name>
</gene>
<name>A0AB34G4Q0_9HYPO</name>
<evidence type="ECO:0000256" key="1">
    <source>
        <dbReference type="SAM" id="MobiDB-lite"/>
    </source>
</evidence>
<feature type="compositionally biased region" description="Low complexity" evidence="1">
    <location>
        <begin position="178"/>
        <end position="192"/>
    </location>
</feature>
<sequence>MHHHRRKSGNTSMTDVRKTVGATDPSAKMRRPGMTRRHTPVNAQKLGRSHRERERDRHDSWDDERESFPQFCMTCEKQFVPHDEKFLYCSDAYVYPTVIKFWPAPPKLGVLNLSSNYLSIYRCRRIDQHSSSATSQSAAAHLRGYNNNYPFYSPANPEPKDIIPRASPSRPTSMHFTSSPPSSPRAAGSSMHYHSHQHHQTSAISALRSLTIGPPSPPSPTGSNASSLWPFGRSVVPSPGNSYTRPSAPYLSSTYDSGYNYGSSGAYTYDVTGAAVDRPLPSRHPSVYSRPKSIELVTPMVGR</sequence>